<evidence type="ECO:0000313" key="2">
    <source>
        <dbReference type="Proteomes" id="UP001385951"/>
    </source>
</evidence>
<dbReference type="Proteomes" id="UP001385951">
    <property type="component" value="Unassembled WGS sequence"/>
</dbReference>
<dbReference type="AlphaFoldDB" id="A0AAW0FHH7"/>
<reference evidence="1 2" key="1">
    <citation type="submission" date="2022-09" db="EMBL/GenBank/DDBJ databases">
        <authorList>
            <person name="Palmer J.M."/>
        </authorList>
    </citation>
    <scope>NUCLEOTIDE SEQUENCE [LARGE SCALE GENOMIC DNA]</scope>
    <source>
        <strain evidence="1 2">DSM 7382</strain>
    </source>
</reference>
<sequence length="587" mass="66824">MSSKVTRIGTDGCKTSSINSNMFLTFSSGNNNAVSLSSKPEEHLLELTRFHENEVYKHRRRIAALSRIVNSRLPVFSLPNELVVEIFLYYRDISIVPEVDSAGNHQQPFELAKWYWLVPTQICHRWRVVALASPLLWGYLDEDIFSRPPLLDATLHRSRSAPLDITIEYGLFAYDEVTSADTWNEEEKESWGKILNESYRIRTFRLDLPQSLIQLQGMNEAPLRPFALLVDLHINAFSYIKGGIPIPAVLNSMPRFLRILSLRGVFVSWEMLGNLPPTVTHLQIKFPVQNPPGTCEDLLNLLARLPNLERLLLKRIPIGTQGARRDSMVNLPHLKRLDLSQSHSWNIITVIQFLTFPPNIEATVRIKFNADNSVPPFPLSSVFTKFGLSSLPGDVKSDSINTEVTWNPSARYGLSFETSTETCIGSWPRYFHFTLYLCNERVFPDTSPWVEFIEAASVVVYPVLKSVFIETLYQVLSQATFSGSLLRASELESLQMNHMTAGLSLLDAIRVLPDGTVPMPMLRQIFVRHGSWAGYHINGDDLCDIVVERRERGYGPEEFEMCSPISIDFNLPDTRRRLEETLILSLR</sequence>
<gene>
    <name evidence="1" type="ORF">QCA50_020279</name>
</gene>
<dbReference type="InterPro" id="IPR032675">
    <property type="entry name" value="LRR_dom_sf"/>
</dbReference>
<evidence type="ECO:0000313" key="1">
    <source>
        <dbReference type="EMBL" id="KAK7676756.1"/>
    </source>
</evidence>
<organism evidence="1 2">
    <name type="scientific">Cerrena zonata</name>
    <dbReference type="NCBI Taxonomy" id="2478898"/>
    <lineage>
        <taxon>Eukaryota</taxon>
        <taxon>Fungi</taxon>
        <taxon>Dikarya</taxon>
        <taxon>Basidiomycota</taxon>
        <taxon>Agaricomycotina</taxon>
        <taxon>Agaricomycetes</taxon>
        <taxon>Polyporales</taxon>
        <taxon>Cerrenaceae</taxon>
        <taxon>Cerrena</taxon>
    </lineage>
</organism>
<protein>
    <recommendedName>
        <fullName evidence="3">F-box domain-containing protein</fullName>
    </recommendedName>
</protein>
<dbReference type="EMBL" id="JASBNA010000105">
    <property type="protein sequence ID" value="KAK7676756.1"/>
    <property type="molecule type" value="Genomic_DNA"/>
</dbReference>
<proteinExistence type="predicted"/>
<accession>A0AAW0FHH7</accession>
<dbReference type="SUPFAM" id="SSF52047">
    <property type="entry name" value="RNI-like"/>
    <property type="match status" value="1"/>
</dbReference>
<evidence type="ECO:0008006" key="3">
    <source>
        <dbReference type="Google" id="ProtNLM"/>
    </source>
</evidence>
<comment type="caution">
    <text evidence="1">The sequence shown here is derived from an EMBL/GenBank/DDBJ whole genome shotgun (WGS) entry which is preliminary data.</text>
</comment>
<dbReference type="Gene3D" id="3.80.10.10">
    <property type="entry name" value="Ribonuclease Inhibitor"/>
    <property type="match status" value="1"/>
</dbReference>
<keyword evidence="2" id="KW-1185">Reference proteome</keyword>
<name>A0AAW0FHH7_9APHY</name>